<reference evidence="6 7" key="2">
    <citation type="submission" date="2020-01" db="EMBL/GenBank/DDBJ databases">
        <title>Microvirga sp. nov., an arsenate reduction bacterium isolated from Tibet hotspring sediments.</title>
        <authorList>
            <person name="Xian W.-D."/>
            <person name="Li W.-J."/>
        </authorList>
    </citation>
    <scope>NUCLEOTIDE SEQUENCE [LARGE SCALE GENOMIC DNA]</scope>
    <source>
        <strain evidence="6 7">KCTC 23863</strain>
    </source>
</reference>
<dbReference type="EMBL" id="WURB01000034">
    <property type="protein sequence ID" value="MXQ14439.1"/>
    <property type="molecule type" value="Genomic_DNA"/>
</dbReference>
<dbReference type="Pfam" id="PF11870">
    <property type="entry name" value="LutB_C"/>
    <property type="match status" value="1"/>
</dbReference>
<proteinExistence type="predicted"/>
<keyword evidence="2" id="KW-0479">Metal-binding</keyword>
<dbReference type="PANTHER" id="PTHR47153:SF2">
    <property type="entry name" value="LACTATE UTILIZATION PROTEIN B"/>
    <property type="match status" value="1"/>
</dbReference>
<comment type="caution">
    <text evidence="6">The sequence shown here is derived from an EMBL/GenBank/DDBJ whole genome shotgun (WGS) entry which is preliminary data.</text>
</comment>
<evidence type="ECO:0000313" key="7">
    <source>
        <dbReference type="Proteomes" id="UP000436483"/>
    </source>
</evidence>
<dbReference type="Gene3D" id="3.30.70.20">
    <property type="match status" value="1"/>
</dbReference>
<name>A0A7X3MWE7_9HYPH</name>
<dbReference type="Gene3D" id="3.40.50.10420">
    <property type="entry name" value="NagB/RpiA/CoA transferase-like"/>
    <property type="match status" value="1"/>
</dbReference>
<dbReference type="AlphaFoldDB" id="A0A7X3MWE7"/>
<evidence type="ECO:0000313" key="6">
    <source>
        <dbReference type="EMBL" id="MXQ14439.1"/>
    </source>
</evidence>
<dbReference type="InterPro" id="IPR017900">
    <property type="entry name" value="4Fe4S_Fe_S_CS"/>
</dbReference>
<keyword evidence="7" id="KW-1185">Reference proteome</keyword>
<dbReference type="InterPro" id="IPR017896">
    <property type="entry name" value="4Fe4S_Fe-S-bd"/>
</dbReference>
<dbReference type="InterPro" id="IPR037171">
    <property type="entry name" value="NagB/RpiA_transferase-like"/>
</dbReference>
<gene>
    <name evidence="6" type="ORF">GR328_23905</name>
</gene>
<dbReference type="GO" id="GO:0046872">
    <property type="term" value="F:metal ion binding"/>
    <property type="evidence" value="ECO:0007669"/>
    <property type="project" value="UniProtKB-KW"/>
</dbReference>
<dbReference type="InterPro" id="IPR024185">
    <property type="entry name" value="FTHF_cligase-like_sf"/>
</dbReference>
<dbReference type="RefSeq" id="WP_160888164.1">
    <property type="nucleotide sequence ID" value="NZ_WURB01000034.1"/>
</dbReference>
<dbReference type="GO" id="GO:0006089">
    <property type="term" value="P:lactate metabolic process"/>
    <property type="evidence" value="ECO:0007669"/>
    <property type="project" value="InterPro"/>
</dbReference>
<keyword evidence="3" id="KW-0408">Iron</keyword>
<accession>A0A7X3MWE7</accession>
<dbReference type="OrthoDB" id="5289041at2"/>
<evidence type="ECO:0000256" key="4">
    <source>
        <dbReference type="ARBA" id="ARBA00023014"/>
    </source>
</evidence>
<dbReference type="SUPFAM" id="SSF46548">
    <property type="entry name" value="alpha-helical ferredoxin"/>
    <property type="match status" value="1"/>
</dbReference>
<dbReference type="InterPro" id="IPR003741">
    <property type="entry name" value="LUD_dom"/>
</dbReference>
<dbReference type="Pfam" id="PF13183">
    <property type="entry name" value="Fer4_8"/>
    <property type="match status" value="1"/>
</dbReference>
<keyword evidence="4" id="KW-0411">Iron-sulfur</keyword>
<dbReference type="Pfam" id="PF02589">
    <property type="entry name" value="LUD_dom"/>
    <property type="match status" value="1"/>
</dbReference>
<sequence>MTVHTTSPQFKQNAARALHDPQLQKALNNVKQGFIDKRQAAADKLPEFEALRDSARDIKNHTLEHLDLYLEAYEQKVKASGGHVHFARNADEAREIILSICREAGARTVTKGKSMISEEIGINHYLEANGIKPVETDLGEYIIQLRNELPSHIIAPAVHLNATQVEQDFRRVHTHLDAKRDLSEPVQLLTEARAVLRERFLAADVGITGANFLVAETGTSIIVTNEGNGDLTQILPRTHIVLASIEKLVPTLEDASQLLRVLARSATGQEMSVYTTFSTGPRRSGDADGPENYHVVLIDNGRSAMLGTSFEEMLRCIRCGACMNHCPVYHAVGGHAYGWVYPGPMGAVLTPSLIGVDKAGHLPNASTFCGRCESVCPVRIPLPKLMRHWREREFERHLTPASVRSGLSLWSFFAKRPALYRLATRAAMATLGFAGRRRGRFSWLPLAKGWTKHRDFPAPQGETFQARWQRERKGGTA</sequence>
<protein>
    <submittedName>
        <fullName evidence="6">Iron-sulfur cluster-binding protein</fullName>
    </submittedName>
</protein>
<evidence type="ECO:0000259" key="5">
    <source>
        <dbReference type="PROSITE" id="PS51379"/>
    </source>
</evidence>
<keyword evidence="1" id="KW-0004">4Fe-4S</keyword>
<dbReference type="Proteomes" id="UP000436483">
    <property type="component" value="Unassembled WGS sequence"/>
</dbReference>
<evidence type="ECO:0000256" key="3">
    <source>
        <dbReference type="ARBA" id="ARBA00023004"/>
    </source>
</evidence>
<dbReference type="NCBIfam" id="TIGR00273">
    <property type="entry name" value="LutB/LldF family L-lactate oxidation iron-sulfur protein"/>
    <property type="match status" value="1"/>
</dbReference>
<dbReference type="PROSITE" id="PS51379">
    <property type="entry name" value="4FE4S_FER_2"/>
    <property type="match status" value="1"/>
</dbReference>
<dbReference type="InterPro" id="IPR024569">
    <property type="entry name" value="LutB_C"/>
</dbReference>
<organism evidence="6 7">
    <name type="scientific">Microvirga makkahensis</name>
    <dbReference type="NCBI Taxonomy" id="1128670"/>
    <lineage>
        <taxon>Bacteria</taxon>
        <taxon>Pseudomonadati</taxon>
        <taxon>Pseudomonadota</taxon>
        <taxon>Alphaproteobacteria</taxon>
        <taxon>Hyphomicrobiales</taxon>
        <taxon>Methylobacteriaceae</taxon>
        <taxon>Microvirga</taxon>
    </lineage>
</organism>
<evidence type="ECO:0000256" key="2">
    <source>
        <dbReference type="ARBA" id="ARBA00022723"/>
    </source>
</evidence>
<dbReference type="SUPFAM" id="SSF100950">
    <property type="entry name" value="NagB/RpiA/CoA transferase-like"/>
    <property type="match status" value="1"/>
</dbReference>
<evidence type="ECO:0000256" key="1">
    <source>
        <dbReference type="ARBA" id="ARBA00022485"/>
    </source>
</evidence>
<feature type="domain" description="4Fe-4S ferredoxin-type" evidence="5">
    <location>
        <begin position="306"/>
        <end position="337"/>
    </location>
</feature>
<dbReference type="PANTHER" id="PTHR47153">
    <property type="entry name" value="LACTATE UTILIZATION PROTEIN B"/>
    <property type="match status" value="1"/>
</dbReference>
<dbReference type="PROSITE" id="PS00198">
    <property type="entry name" value="4FE4S_FER_1"/>
    <property type="match status" value="1"/>
</dbReference>
<dbReference type="InterPro" id="IPR004452">
    <property type="entry name" value="LutB/LldF"/>
</dbReference>
<dbReference type="GO" id="GO:0051539">
    <property type="term" value="F:4 iron, 4 sulfur cluster binding"/>
    <property type="evidence" value="ECO:0007669"/>
    <property type="project" value="UniProtKB-KW"/>
</dbReference>
<reference evidence="6 7" key="1">
    <citation type="submission" date="2019-12" db="EMBL/GenBank/DDBJ databases">
        <authorList>
            <person name="Yuan C.-G."/>
        </authorList>
    </citation>
    <scope>NUCLEOTIDE SEQUENCE [LARGE SCALE GENOMIC DNA]</scope>
    <source>
        <strain evidence="6 7">KCTC 23863</strain>
    </source>
</reference>